<dbReference type="Proteomes" id="UP001420932">
    <property type="component" value="Unassembled WGS sequence"/>
</dbReference>
<evidence type="ECO:0000313" key="3">
    <source>
        <dbReference type="EMBL" id="KAK9106441.1"/>
    </source>
</evidence>
<feature type="compositionally biased region" description="Polar residues" evidence="2">
    <location>
        <begin position="368"/>
        <end position="382"/>
    </location>
</feature>
<protein>
    <submittedName>
        <fullName evidence="3">Uncharacterized protein</fullName>
    </submittedName>
</protein>
<feature type="compositionally biased region" description="Polar residues" evidence="2">
    <location>
        <begin position="194"/>
        <end position="208"/>
    </location>
</feature>
<feature type="coiled-coil region" evidence="1">
    <location>
        <begin position="74"/>
        <end position="143"/>
    </location>
</feature>
<organism evidence="3 4">
    <name type="scientific">Stephania yunnanensis</name>
    <dbReference type="NCBI Taxonomy" id="152371"/>
    <lineage>
        <taxon>Eukaryota</taxon>
        <taxon>Viridiplantae</taxon>
        <taxon>Streptophyta</taxon>
        <taxon>Embryophyta</taxon>
        <taxon>Tracheophyta</taxon>
        <taxon>Spermatophyta</taxon>
        <taxon>Magnoliopsida</taxon>
        <taxon>Ranunculales</taxon>
        <taxon>Menispermaceae</taxon>
        <taxon>Menispermoideae</taxon>
        <taxon>Cissampelideae</taxon>
        <taxon>Stephania</taxon>
    </lineage>
</organism>
<reference evidence="3 4" key="1">
    <citation type="submission" date="2024-01" db="EMBL/GenBank/DDBJ databases">
        <title>Genome assemblies of Stephania.</title>
        <authorList>
            <person name="Yang L."/>
        </authorList>
    </citation>
    <scope>NUCLEOTIDE SEQUENCE [LARGE SCALE GENOMIC DNA]</scope>
    <source>
        <strain evidence="3">YNDBR</strain>
        <tissue evidence="3">Leaf</tissue>
    </source>
</reference>
<name>A0AAP0I2T1_9MAGN</name>
<gene>
    <name evidence="3" type="ORF">Syun_022452</name>
</gene>
<evidence type="ECO:0000256" key="2">
    <source>
        <dbReference type="SAM" id="MobiDB-lite"/>
    </source>
</evidence>
<keyword evidence="1" id="KW-0175">Coiled coil</keyword>
<dbReference type="EMBL" id="JBBNAF010000010">
    <property type="protein sequence ID" value="KAK9106441.1"/>
    <property type="molecule type" value="Genomic_DNA"/>
</dbReference>
<feature type="region of interest" description="Disordered" evidence="2">
    <location>
        <begin position="325"/>
        <end position="388"/>
    </location>
</feature>
<evidence type="ECO:0000256" key="1">
    <source>
        <dbReference type="SAM" id="Coils"/>
    </source>
</evidence>
<evidence type="ECO:0000313" key="4">
    <source>
        <dbReference type="Proteomes" id="UP001420932"/>
    </source>
</evidence>
<sequence>MSIPQEIDDFIKESIDHSIGLPVSTETLELKLRAAEESQRRLQDQIFVLHARLKEKDEAIERARSEASLNAQALKKFVEENQRLALECSNLLERCSRLERECSLYDHDREALMEFANEADERAREAENRVAVVEEELRKVAGELELRGNEHERGSVDGTKANDEFFRSREKISDLDRFTGRAEGCDGTPVSCGRHSSSKGYNKNLQPVSMNEDSIKGSMTAEGHLLESLITSIIGIADLAENARSFLEANIGIEACQKLLVMWQRLGSTALHIIALAAEVKTLQNDKEHLRVNLTRAEEEVKVLFEENNILEEEYKRLLRKYTNREKQHGSGGKHSSSASGKGNKRKSSPKMCSSVEGMMIDFDASESPRQPLSPLQYNSPENRMHKK</sequence>
<dbReference type="PANTHER" id="PTHR35689">
    <property type="entry name" value="EARLY ENDOSOME ANTIGEN"/>
    <property type="match status" value="1"/>
</dbReference>
<feature type="region of interest" description="Disordered" evidence="2">
    <location>
        <begin position="189"/>
        <end position="208"/>
    </location>
</feature>
<dbReference type="PANTHER" id="PTHR35689:SF1">
    <property type="entry name" value="EARLY ENDOSOME ANTIGEN"/>
    <property type="match status" value="1"/>
</dbReference>
<accession>A0AAP0I2T1</accession>
<keyword evidence="4" id="KW-1185">Reference proteome</keyword>
<comment type="caution">
    <text evidence="3">The sequence shown here is derived from an EMBL/GenBank/DDBJ whole genome shotgun (WGS) entry which is preliminary data.</text>
</comment>
<proteinExistence type="predicted"/>
<dbReference type="AlphaFoldDB" id="A0AAP0I2T1"/>